<dbReference type="Proteomes" id="UP000220438">
    <property type="component" value="Unassembled WGS sequence"/>
</dbReference>
<sequence>MHNLSVTGSAVTAPLVGEPLAKDSIFAIFADAPKTASTVRQNANGSRAKSSEALRHENATICQGLPY</sequence>
<evidence type="ECO:0000313" key="1">
    <source>
        <dbReference type="EMBL" id="PDX89659.1"/>
    </source>
</evidence>
<organism evidence="1 2">
    <name type="scientific">Faecalibacterium prausnitzii</name>
    <dbReference type="NCBI Taxonomy" id="853"/>
    <lineage>
        <taxon>Bacteria</taxon>
        <taxon>Bacillati</taxon>
        <taxon>Bacillota</taxon>
        <taxon>Clostridia</taxon>
        <taxon>Eubacteriales</taxon>
        <taxon>Oscillospiraceae</taxon>
        <taxon>Faecalibacterium</taxon>
    </lineage>
</organism>
<reference evidence="1 2" key="1">
    <citation type="journal article" date="2017" name="Front. Microbiol.">
        <title>New Insights into the Diversity of the Genus Faecalibacterium.</title>
        <authorList>
            <person name="Benevides L."/>
            <person name="Burman S."/>
            <person name="Martin R."/>
            <person name="Robert V."/>
            <person name="Thomas M."/>
            <person name="Miquel S."/>
            <person name="Chain F."/>
            <person name="Sokol H."/>
            <person name="Bermudez-Humaran L.G."/>
            <person name="Morrison M."/>
            <person name="Langella P."/>
            <person name="Azevedo V.A."/>
            <person name="Chatel J.M."/>
            <person name="Soares S."/>
        </authorList>
    </citation>
    <scope>NUCLEOTIDE SEQUENCE [LARGE SCALE GENOMIC DNA]</scope>
    <source>
        <strain evidence="1 2">AHMP21</strain>
    </source>
</reference>
<dbReference type="EMBL" id="NOUW01000017">
    <property type="protein sequence ID" value="PDX89659.1"/>
    <property type="molecule type" value="Genomic_DNA"/>
</dbReference>
<name>A0A2A7BEB7_9FIRM</name>
<gene>
    <name evidence="1" type="ORF">CHR61_05700</name>
</gene>
<accession>A0A2A7BEB7</accession>
<proteinExistence type="predicted"/>
<evidence type="ECO:0000313" key="2">
    <source>
        <dbReference type="Proteomes" id="UP000220438"/>
    </source>
</evidence>
<comment type="caution">
    <text evidence="1">The sequence shown here is derived from an EMBL/GenBank/DDBJ whole genome shotgun (WGS) entry which is preliminary data.</text>
</comment>
<dbReference type="AlphaFoldDB" id="A0A2A7BEB7"/>
<protein>
    <submittedName>
        <fullName evidence="1">Uncharacterized protein</fullName>
    </submittedName>
</protein>